<reference evidence="1 2" key="1">
    <citation type="submission" date="2017-07" db="EMBL/GenBank/DDBJ databases">
        <title>Amycolatopsis antarcticus sp. nov., isolated from the surface of an Antarcticus brown macroalga.</title>
        <authorList>
            <person name="Wang J."/>
            <person name="Leiva S."/>
            <person name="Huang J."/>
            <person name="Huang Y."/>
        </authorList>
    </citation>
    <scope>NUCLEOTIDE SEQUENCE [LARGE SCALE GENOMIC DNA]</scope>
    <source>
        <strain evidence="1 2">AU-G6</strain>
    </source>
</reference>
<dbReference type="InParanoid" id="A0A263D9G5"/>
<gene>
    <name evidence="1" type="ORF">CFN78_06930</name>
</gene>
<organism evidence="1 2">
    <name type="scientific">Amycolatopsis antarctica</name>
    <dbReference type="NCBI Taxonomy" id="1854586"/>
    <lineage>
        <taxon>Bacteria</taxon>
        <taxon>Bacillati</taxon>
        <taxon>Actinomycetota</taxon>
        <taxon>Actinomycetes</taxon>
        <taxon>Pseudonocardiales</taxon>
        <taxon>Pseudonocardiaceae</taxon>
        <taxon>Amycolatopsis</taxon>
    </lineage>
</organism>
<dbReference type="RefSeq" id="WP_094861772.1">
    <property type="nucleotide sequence ID" value="NZ_NKYE01000003.1"/>
</dbReference>
<sequence length="99" mass="10771">MTATRQTFTSQYRDETAACPHITPADASRWADQAIYDAQDLIADIRDLDPRQIVGRLVLWGQHSPARLVVATIALAAMCDPHRGTGDALAWLNTLAVAA</sequence>
<evidence type="ECO:0000313" key="1">
    <source>
        <dbReference type="EMBL" id="OZM74015.1"/>
    </source>
</evidence>
<proteinExistence type="predicted"/>
<dbReference type="AlphaFoldDB" id="A0A263D9G5"/>
<accession>A0A263D9G5</accession>
<protein>
    <submittedName>
        <fullName evidence="1">Uncharacterized protein</fullName>
    </submittedName>
</protein>
<name>A0A263D9G5_9PSEU</name>
<comment type="caution">
    <text evidence="1">The sequence shown here is derived from an EMBL/GenBank/DDBJ whole genome shotgun (WGS) entry which is preliminary data.</text>
</comment>
<dbReference type="Proteomes" id="UP000242444">
    <property type="component" value="Unassembled WGS sequence"/>
</dbReference>
<keyword evidence="2" id="KW-1185">Reference proteome</keyword>
<dbReference type="EMBL" id="NKYE01000003">
    <property type="protein sequence ID" value="OZM74015.1"/>
    <property type="molecule type" value="Genomic_DNA"/>
</dbReference>
<evidence type="ECO:0000313" key="2">
    <source>
        <dbReference type="Proteomes" id="UP000242444"/>
    </source>
</evidence>
<dbReference type="OrthoDB" id="9908338at2"/>